<feature type="transmembrane region" description="Helical" evidence="1">
    <location>
        <begin position="310"/>
        <end position="330"/>
    </location>
</feature>
<dbReference type="RefSeq" id="WP_107033338.1">
    <property type="nucleotide sequence ID" value="NZ_CAQGZZ010000035.1"/>
</dbReference>
<feature type="domain" description="Acyltransferase 3" evidence="2">
    <location>
        <begin position="53"/>
        <end position="365"/>
    </location>
</feature>
<organism evidence="3 4">
    <name type="scientific">Duncaniella muris</name>
    <dbReference type="NCBI Taxonomy" id="2094150"/>
    <lineage>
        <taxon>Bacteria</taxon>
        <taxon>Pseudomonadati</taxon>
        <taxon>Bacteroidota</taxon>
        <taxon>Bacteroidia</taxon>
        <taxon>Bacteroidales</taxon>
        <taxon>Muribaculaceae</taxon>
        <taxon>Duncaniella</taxon>
    </lineage>
</organism>
<feature type="transmembrane region" description="Helical" evidence="1">
    <location>
        <begin position="165"/>
        <end position="184"/>
    </location>
</feature>
<feature type="transmembrane region" description="Helical" evidence="1">
    <location>
        <begin position="350"/>
        <end position="375"/>
    </location>
</feature>
<feature type="transmembrane region" description="Helical" evidence="1">
    <location>
        <begin position="248"/>
        <end position="272"/>
    </location>
</feature>
<accession>A0A2V1IIU1</accession>
<comment type="caution">
    <text evidence="3">The sequence shown here is derived from an EMBL/GenBank/DDBJ whole genome shotgun (WGS) entry which is preliminary data.</text>
</comment>
<keyword evidence="1" id="KW-1133">Transmembrane helix</keyword>
<protein>
    <recommendedName>
        <fullName evidence="2">Acyltransferase 3 domain-containing protein</fullName>
    </recommendedName>
</protein>
<sequence length="383" mass="44272">MMYVWMMLKERFIRGIFLRGIDPYDRIKHTFKVSYVKSYTLMNQKFSKVRDSNFELLRIVAISMVLILHADFFSLEGPSAADIMSDLSGSSMRILIQALTISAVDIFVMISGYYGIQHSKHGIFNFLFQTFFYLIIIYVVCIACGLSKLNMTGIKELFMLTSSNWFLKSYILLYIIAPVLNAFVSKANKRQFKFILISYYAFILIWGWLFPTSTDYIAGGYSPLFFVWLYLLARYMRLYSFRLTQLTFVTAIIFYSITAFFVLLICISTYYIGGDAVYGYILLQYISPTTVATAMLLIIATSKLHISSKLINRLAASSFAVYLVCVNPNLLTPYRNLFSDLYHTYSDLMYWLIVLGLVAIIYIAIAVIDTIRIFLWKRIELTV</sequence>
<feature type="transmembrane region" description="Helical" evidence="1">
    <location>
        <begin position="94"/>
        <end position="116"/>
    </location>
</feature>
<dbReference type="Pfam" id="PF01757">
    <property type="entry name" value="Acyl_transf_3"/>
    <property type="match status" value="1"/>
</dbReference>
<keyword evidence="1" id="KW-0472">Membrane</keyword>
<dbReference type="EMBL" id="PUEC01000043">
    <property type="protein sequence ID" value="PWB00418.1"/>
    <property type="molecule type" value="Genomic_DNA"/>
</dbReference>
<keyword evidence="4" id="KW-1185">Reference proteome</keyword>
<name>A0A2V1IIU1_9BACT</name>
<evidence type="ECO:0000259" key="2">
    <source>
        <dbReference type="Pfam" id="PF01757"/>
    </source>
</evidence>
<dbReference type="AlphaFoldDB" id="A0A2V1IIU1"/>
<feature type="transmembrane region" description="Helical" evidence="1">
    <location>
        <begin position="191"/>
        <end position="210"/>
    </location>
</feature>
<feature type="transmembrane region" description="Helical" evidence="1">
    <location>
        <begin position="216"/>
        <end position="236"/>
    </location>
</feature>
<dbReference type="InterPro" id="IPR002656">
    <property type="entry name" value="Acyl_transf_3_dom"/>
</dbReference>
<evidence type="ECO:0000256" key="1">
    <source>
        <dbReference type="SAM" id="Phobius"/>
    </source>
</evidence>
<reference evidence="4" key="1">
    <citation type="submission" date="2018-02" db="EMBL/GenBank/DDBJ databases">
        <authorList>
            <person name="Clavel T."/>
            <person name="Strowig T."/>
        </authorList>
    </citation>
    <scope>NUCLEOTIDE SEQUENCE [LARGE SCALE GENOMIC DNA]</scope>
    <source>
        <strain evidence="4">DSM 103720</strain>
    </source>
</reference>
<evidence type="ECO:0000313" key="4">
    <source>
        <dbReference type="Proteomes" id="UP000244905"/>
    </source>
</evidence>
<dbReference type="Proteomes" id="UP000244905">
    <property type="component" value="Unassembled WGS sequence"/>
</dbReference>
<gene>
    <name evidence="3" type="ORF">C5O23_12925</name>
</gene>
<dbReference type="GeneID" id="82527221"/>
<feature type="transmembrane region" description="Helical" evidence="1">
    <location>
        <begin position="278"/>
        <end position="298"/>
    </location>
</feature>
<evidence type="ECO:0000313" key="3">
    <source>
        <dbReference type="EMBL" id="PWB00418.1"/>
    </source>
</evidence>
<proteinExistence type="predicted"/>
<keyword evidence="1" id="KW-0812">Transmembrane</keyword>
<feature type="transmembrane region" description="Helical" evidence="1">
    <location>
        <begin position="56"/>
        <end position="74"/>
    </location>
</feature>
<feature type="transmembrane region" description="Helical" evidence="1">
    <location>
        <begin position="123"/>
        <end position="145"/>
    </location>
</feature>
<dbReference type="GO" id="GO:0016747">
    <property type="term" value="F:acyltransferase activity, transferring groups other than amino-acyl groups"/>
    <property type="evidence" value="ECO:0007669"/>
    <property type="project" value="InterPro"/>
</dbReference>